<dbReference type="AlphaFoldDB" id="A0AA86VVQ5"/>
<sequence length="139" mass="15850">MAESSPSTESKSQITVSDMEAAQHLIQLSEDSSSDNIAGKKRNRNCDGEEVHQRLSDKTATRKILEGQDEVSQSKKPKRFRSLEALPLSFTSLVLHLHDKTHEGFVELLRFCFLSMYQKVKRRKEDMGVERKKNGVKTN</sequence>
<dbReference type="EMBL" id="OY731406">
    <property type="protein sequence ID" value="CAJ1974619.1"/>
    <property type="molecule type" value="Genomic_DNA"/>
</dbReference>
<evidence type="ECO:0000313" key="3">
    <source>
        <dbReference type="Proteomes" id="UP001189624"/>
    </source>
</evidence>
<feature type="compositionally biased region" description="Basic and acidic residues" evidence="1">
    <location>
        <begin position="44"/>
        <end position="66"/>
    </location>
</feature>
<dbReference type="Gramene" id="rna-AYBTSS11_LOCUS26699">
    <property type="protein sequence ID" value="CAJ1974619.1"/>
    <property type="gene ID" value="gene-AYBTSS11_LOCUS26699"/>
</dbReference>
<proteinExistence type="predicted"/>
<accession>A0AA86VVQ5</accession>
<gene>
    <name evidence="2" type="ORF">AYBTSS11_LOCUS26699</name>
</gene>
<reference evidence="2" key="1">
    <citation type="submission" date="2023-10" db="EMBL/GenBank/DDBJ databases">
        <authorList>
            <person name="Domelevo Entfellner J.-B."/>
        </authorList>
    </citation>
    <scope>NUCLEOTIDE SEQUENCE</scope>
</reference>
<protein>
    <submittedName>
        <fullName evidence="2">Uncharacterized protein</fullName>
    </submittedName>
</protein>
<dbReference type="Proteomes" id="UP001189624">
    <property type="component" value="Chromosome 9"/>
</dbReference>
<feature type="region of interest" description="Disordered" evidence="1">
    <location>
        <begin position="25"/>
        <end position="78"/>
    </location>
</feature>
<evidence type="ECO:0000313" key="2">
    <source>
        <dbReference type="EMBL" id="CAJ1974619.1"/>
    </source>
</evidence>
<evidence type="ECO:0000256" key="1">
    <source>
        <dbReference type="SAM" id="MobiDB-lite"/>
    </source>
</evidence>
<name>A0AA86VVQ5_9FABA</name>
<keyword evidence="3" id="KW-1185">Reference proteome</keyword>
<organism evidence="2 3">
    <name type="scientific">Sphenostylis stenocarpa</name>
    <dbReference type="NCBI Taxonomy" id="92480"/>
    <lineage>
        <taxon>Eukaryota</taxon>
        <taxon>Viridiplantae</taxon>
        <taxon>Streptophyta</taxon>
        <taxon>Embryophyta</taxon>
        <taxon>Tracheophyta</taxon>
        <taxon>Spermatophyta</taxon>
        <taxon>Magnoliopsida</taxon>
        <taxon>eudicotyledons</taxon>
        <taxon>Gunneridae</taxon>
        <taxon>Pentapetalae</taxon>
        <taxon>rosids</taxon>
        <taxon>fabids</taxon>
        <taxon>Fabales</taxon>
        <taxon>Fabaceae</taxon>
        <taxon>Papilionoideae</taxon>
        <taxon>50 kb inversion clade</taxon>
        <taxon>NPAAA clade</taxon>
        <taxon>indigoferoid/millettioid clade</taxon>
        <taxon>Phaseoleae</taxon>
        <taxon>Sphenostylis</taxon>
    </lineage>
</organism>